<dbReference type="PANTHER" id="PTHR43065:SF48">
    <property type="entry name" value="HISTIDINE KINASE"/>
    <property type="match status" value="1"/>
</dbReference>
<dbReference type="Gene3D" id="1.10.287.130">
    <property type="match status" value="1"/>
</dbReference>
<sequence>MNVISKTIFLFCLYFFCSCFWNPNGNSKLENGILNLENHSFQEEGILPLEGEWKFTPNKFTLSETQDTILVSIPDSPNWNSYNRREDGKKGFGIGSYHLTINLPKEKIPLALDFDVIFSDCEVFQDQTKIGSLGSVGNANESIDIKPQLIYLLPSDKNQIQITVFVKNRFYRSGGIRIPPSLGIQKSLKTSREKDILKESIVIGGLFFLGFYQLGMHYTRKKIIGSLYFFFFCLIMSFQILTTGQKTLFLFFESNPSELVYRIDFFTQYASVILGIHYIHSLTKEYLSKQIIYISSGILIIPTIITIFGSVYLISSLHLYVLCVIIPILTVAIYLIFRYIRDKRSGFIYLGLSILLLVGFASHDITISLLGRTKPLLLNYGMLLFVFFQSIFLSKHISGEIVSAELKFKNASQQLIHSEKLSSLGVMVASVAHEINSPLSAVIMTSDSIRDSISTFFKELPYYEPIPKDCYPILVSLIDFSLSQVELLSGKEYRLQKQEISQTLQNLRIDESERMADLLVSLGLKNIPDEWASVFSEKRSDSLLVLAEKVVKILQDTNTIQIAANRAIKIAQALKNFTHFDPKEEKRTIHLADSIQNVIAVLAGYFKQGIQITTNFQQISPISCYPDELNQVWANLIQNAIQSMNGKGELKIEIGQTQKDGIIYVFVSIQDSGPGIPKEILDKIFDPFFTTKPVGQGTGLGLYISKQVIEKHNGIIEINSKPKNTKFTIFLPYEE</sequence>
<protein>
    <recommendedName>
        <fullName evidence="2">histidine kinase</fullName>
        <ecNumber evidence="2">2.7.13.3</ecNumber>
    </recommendedName>
</protein>
<dbReference type="SUPFAM" id="SSF47384">
    <property type="entry name" value="Homodimeric domain of signal transducing histidine kinase"/>
    <property type="match status" value="1"/>
</dbReference>
<keyword evidence="4" id="KW-0472">Membrane</keyword>
<keyword evidence="6" id="KW-0418">Kinase</keyword>
<comment type="catalytic activity">
    <reaction evidence="1">
        <text>ATP + protein L-histidine = ADP + protein N-phospho-L-histidine.</text>
        <dbReference type="EC" id="2.7.13.3"/>
    </reaction>
</comment>
<keyword evidence="4" id="KW-1133">Transmembrane helix</keyword>
<name>A0A2M9XXG5_9LEPT</name>
<gene>
    <name evidence="6" type="ORF">EHQ30_12510</name>
</gene>
<dbReference type="EMBL" id="RQFP01000009">
    <property type="protein sequence ID" value="TGK92668.1"/>
    <property type="molecule type" value="Genomic_DNA"/>
</dbReference>
<evidence type="ECO:0000256" key="3">
    <source>
        <dbReference type="ARBA" id="ARBA00022553"/>
    </source>
</evidence>
<dbReference type="PROSITE" id="PS50109">
    <property type="entry name" value="HIS_KIN"/>
    <property type="match status" value="1"/>
</dbReference>
<keyword evidence="4" id="KW-0812">Transmembrane</keyword>
<evidence type="ECO:0000313" key="6">
    <source>
        <dbReference type="EMBL" id="TGK92668.1"/>
    </source>
</evidence>
<accession>A0A2M9XXG5</accession>
<dbReference type="PRINTS" id="PR00344">
    <property type="entry name" value="BCTRLSENSOR"/>
</dbReference>
<dbReference type="Pfam" id="PF02518">
    <property type="entry name" value="HATPase_c"/>
    <property type="match status" value="1"/>
</dbReference>
<dbReference type="OrthoDB" id="9813151at2"/>
<dbReference type="GO" id="GO:0000155">
    <property type="term" value="F:phosphorelay sensor kinase activity"/>
    <property type="evidence" value="ECO:0007669"/>
    <property type="project" value="InterPro"/>
</dbReference>
<dbReference type="InterPro" id="IPR036097">
    <property type="entry name" value="HisK_dim/P_sf"/>
</dbReference>
<dbReference type="SUPFAM" id="SSF55874">
    <property type="entry name" value="ATPase domain of HSP90 chaperone/DNA topoisomerase II/histidine kinase"/>
    <property type="match status" value="1"/>
</dbReference>
<feature type="transmembrane region" description="Helical" evidence="4">
    <location>
        <begin position="227"/>
        <end position="244"/>
    </location>
</feature>
<comment type="caution">
    <text evidence="6">The sequence shown here is derived from an EMBL/GenBank/DDBJ whole genome shotgun (WGS) entry which is preliminary data.</text>
</comment>
<evidence type="ECO:0000313" key="7">
    <source>
        <dbReference type="Proteomes" id="UP000297891"/>
    </source>
</evidence>
<reference evidence="6" key="1">
    <citation type="journal article" date="2019" name="PLoS Negl. Trop. Dis.">
        <title>Revisiting the worldwide diversity of Leptospira species in the environment.</title>
        <authorList>
            <person name="Vincent A.T."/>
            <person name="Schiettekatte O."/>
            <person name="Bourhy P."/>
            <person name="Veyrier F.J."/>
            <person name="Picardeau M."/>
        </authorList>
    </citation>
    <scope>NUCLEOTIDE SEQUENCE [LARGE SCALE GENOMIC DNA]</scope>
    <source>
        <strain evidence="6">201800277</strain>
    </source>
</reference>
<dbReference type="InterPro" id="IPR004358">
    <property type="entry name" value="Sig_transdc_His_kin-like_C"/>
</dbReference>
<dbReference type="InterPro" id="IPR011623">
    <property type="entry name" value="7TMR_DISM_rcpt_extracell_dom1"/>
</dbReference>
<feature type="transmembrane region" description="Helical" evidence="4">
    <location>
        <begin position="259"/>
        <end position="279"/>
    </location>
</feature>
<keyword evidence="6" id="KW-0808">Transferase</keyword>
<organism evidence="6 7">
    <name type="scientific">Leptospira brenneri</name>
    <dbReference type="NCBI Taxonomy" id="2023182"/>
    <lineage>
        <taxon>Bacteria</taxon>
        <taxon>Pseudomonadati</taxon>
        <taxon>Spirochaetota</taxon>
        <taxon>Spirochaetia</taxon>
        <taxon>Leptospirales</taxon>
        <taxon>Leptospiraceae</taxon>
        <taxon>Leptospira</taxon>
    </lineage>
</organism>
<dbReference type="InterPro" id="IPR003594">
    <property type="entry name" value="HATPase_dom"/>
</dbReference>
<keyword evidence="3" id="KW-0597">Phosphoprotein</keyword>
<dbReference type="CDD" id="cd00082">
    <property type="entry name" value="HisKA"/>
    <property type="match status" value="1"/>
</dbReference>
<feature type="transmembrane region" description="Helical" evidence="4">
    <location>
        <begin position="319"/>
        <end position="340"/>
    </location>
</feature>
<dbReference type="Pfam" id="PF07695">
    <property type="entry name" value="7TMR-DISM_7TM"/>
    <property type="match status" value="1"/>
</dbReference>
<dbReference type="Gene3D" id="2.60.120.260">
    <property type="entry name" value="Galactose-binding domain-like"/>
    <property type="match status" value="1"/>
</dbReference>
<dbReference type="PROSITE" id="PS51257">
    <property type="entry name" value="PROKAR_LIPOPROTEIN"/>
    <property type="match status" value="1"/>
</dbReference>
<dbReference type="SMART" id="SM00387">
    <property type="entry name" value="HATPase_c"/>
    <property type="match status" value="1"/>
</dbReference>
<dbReference type="InterPro" id="IPR008979">
    <property type="entry name" value="Galactose-bd-like_sf"/>
</dbReference>
<dbReference type="Gene3D" id="3.30.565.10">
    <property type="entry name" value="Histidine kinase-like ATPase, C-terminal domain"/>
    <property type="match status" value="1"/>
</dbReference>
<evidence type="ECO:0000256" key="2">
    <source>
        <dbReference type="ARBA" id="ARBA00012438"/>
    </source>
</evidence>
<dbReference type="EC" id="2.7.13.3" evidence="2"/>
<dbReference type="InterPro" id="IPR036890">
    <property type="entry name" value="HATPase_C_sf"/>
</dbReference>
<evidence type="ECO:0000259" key="5">
    <source>
        <dbReference type="PROSITE" id="PS50109"/>
    </source>
</evidence>
<evidence type="ECO:0000256" key="4">
    <source>
        <dbReference type="SAM" id="Phobius"/>
    </source>
</evidence>
<proteinExistence type="predicted"/>
<keyword evidence="7" id="KW-1185">Reference proteome</keyword>
<dbReference type="InterPro" id="IPR005467">
    <property type="entry name" value="His_kinase_dom"/>
</dbReference>
<feature type="transmembrane region" description="Helical" evidence="4">
    <location>
        <begin position="291"/>
        <end position="313"/>
    </location>
</feature>
<dbReference type="PANTHER" id="PTHR43065">
    <property type="entry name" value="SENSOR HISTIDINE KINASE"/>
    <property type="match status" value="1"/>
</dbReference>
<dbReference type="InterPro" id="IPR003661">
    <property type="entry name" value="HisK_dim/P_dom"/>
</dbReference>
<feature type="transmembrane region" description="Helical" evidence="4">
    <location>
        <begin position="347"/>
        <end position="370"/>
    </location>
</feature>
<feature type="domain" description="Histidine kinase" evidence="5">
    <location>
        <begin position="430"/>
        <end position="735"/>
    </location>
</feature>
<dbReference type="SUPFAM" id="SSF49785">
    <property type="entry name" value="Galactose-binding domain-like"/>
    <property type="match status" value="1"/>
</dbReference>
<evidence type="ECO:0000256" key="1">
    <source>
        <dbReference type="ARBA" id="ARBA00000085"/>
    </source>
</evidence>
<dbReference type="Proteomes" id="UP000297891">
    <property type="component" value="Unassembled WGS sequence"/>
</dbReference>
<dbReference type="AlphaFoldDB" id="A0A2M9XXG5"/>